<keyword evidence="1" id="KW-0472">Membrane</keyword>
<evidence type="ECO:0008006" key="4">
    <source>
        <dbReference type="Google" id="ProtNLM"/>
    </source>
</evidence>
<keyword evidence="3" id="KW-1185">Reference proteome</keyword>
<proteinExistence type="predicted"/>
<evidence type="ECO:0000313" key="2">
    <source>
        <dbReference type="EMBL" id="MED6133476.1"/>
    </source>
</evidence>
<dbReference type="Proteomes" id="UP001341840">
    <property type="component" value="Unassembled WGS sequence"/>
</dbReference>
<comment type="caution">
    <text evidence="2">The sequence shown here is derived from an EMBL/GenBank/DDBJ whole genome shotgun (WGS) entry which is preliminary data.</text>
</comment>
<dbReference type="EMBL" id="JASCZI010060528">
    <property type="protein sequence ID" value="MED6133476.1"/>
    <property type="molecule type" value="Genomic_DNA"/>
</dbReference>
<feature type="transmembrane region" description="Helical" evidence="1">
    <location>
        <begin position="97"/>
        <end position="117"/>
    </location>
</feature>
<gene>
    <name evidence="2" type="ORF">PIB30_028542</name>
</gene>
<protein>
    <recommendedName>
        <fullName evidence="4">Transmembrane protein</fullName>
    </recommendedName>
</protein>
<reference evidence="2 3" key="1">
    <citation type="journal article" date="2023" name="Plants (Basel)">
        <title>Bridging the Gap: Combining Genomics and Transcriptomics Approaches to Understand Stylosanthes scabra, an Orphan Legume from the Brazilian Caatinga.</title>
        <authorList>
            <person name="Ferreira-Neto J.R.C."/>
            <person name="da Silva M.D."/>
            <person name="Binneck E."/>
            <person name="de Melo N.F."/>
            <person name="da Silva R.H."/>
            <person name="de Melo A.L.T.M."/>
            <person name="Pandolfi V."/>
            <person name="Bustamante F.O."/>
            <person name="Brasileiro-Vidal A.C."/>
            <person name="Benko-Iseppon A.M."/>
        </authorList>
    </citation>
    <scope>NUCLEOTIDE SEQUENCE [LARGE SCALE GENOMIC DNA]</scope>
    <source>
        <tissue evidence="2">Leaves</tissue>
    </source>
</reference>
<evidence type="ECO:0000256" key="1">
    <source>
        <dbReference type="SAM" id="Phobius"/>
    </source>
</evidence>
<keyword evidence="1" id="KW-1133">Transmembrane helix</keyword>
<sequence>MVVMSRLLPDHVVQRLATGPGRVGPITDLMSSLAIRMNHCKFFLWLDQHSAKFGRVAETKSIKEDEVDVDEHFWRLNVENRVSELERRIASIEKKDSMKFLVVCVLALSMVIALYFGNHK</sequence>
<name>A0ABU6SAL4_9FABA</name>
<accession>A0ABU6SAL4</accession>
<keyword evidence="1" id="KW-0812">Transmembrane</keyword>
<organism evidence="2 3">
    <name type="scientific">Stylosanthes scabra</name>
    <dbReference type="NCBI Taxonomy" id="79078"/>
    <lineage>
        <taxon>Eukaryota</taxon>
        <taxon>Viridiplantae</taxon>
        <taxon>Streptophyta</taxon>
        <taxon>Embryophyta</taxon>
        <taxon>Tracheophyta</taxon>
        <taxon>Spermatophyta</taxon>
        <taxon>Magnoliopsida</taxon>
        <taxon>eudicotyledons</taxon>
        <taxon>Gunneridae</taxon>
        <taxon>Pentapetalae</taxon>
        <taxon>rosids</taxon>
        <taxon>fabids</taxon>
        <taxon>Fabales</taxon>
        <taxon>Fabaceae</taxon>
        <taxon>Papilionoideae</taxon>
        <taxon>50 kb inversion clade</taxon>
        <taxon>dalbergioids sensu lato</taxon>
        <taxon>Dalbergieae</taxon>
        <taxon>Pterocarpus clade</taxon>
        <taxon>Stylosanthes</taxon>
    </lineage>
</organism>
<evidence type="ECO:0000313" key="3">
    <source>
        <dbReference type="Proteomes" id="UP001341840"/>
    </source>
</evidence>